<feature type="transmembrane region" description="Helical" evidence="7">
    <location>
        <begin position="227"/>
        <end position="252"/>
    </location>
</feature>
<keyword evidence="6 7" id="KW-0472">Membrane</keyword>
<proteinExistence type="inferred from homology"/>
<dbReference type="PANTHER" id="PTHR10766">
    <property type="entry name" value="TRANSMEMBRANE 9 SUPERFAMILY PROTEIN"/>
    <property type="match status" value="1"/>
</dbReference>
<comment type="caution">
    <text evidence="9">The sequence shown here is derived from an EMBL/GenBank/DDBJ whole genome shotgun (WGS) entry which is preliminary data.</text>
</comment>
<keyword evidence="5 7" id="KW-1133">Transmembrane helix</keyword>
<feature type="transmembrane region" description="Helical" evidence="7">
    <location>
        <begin position="393"/>
        <end position="420"/>
    </location>
</feature>
<dbReference type="GO" id="GO:0016020">
    <property type="term" value="C:membrane"/>
    <property type="evidence" value="ECO:0007669"/>
    <property type="project" value="UniProtKB-SubCell"/>
</dbReference>
<dbReference type="EMBL" id="VLTM01000179">
    <property type="protein sequence ID" value="KAA0146718.1"/>
    <property type="molecule type" value="Genomic_DNA"/>
</dbReference>
<feature type="transmembrane region" description="Helical" evidence="7">
    <location>
        <begin position="323"/>
        <end position="347"/>
    </location>
</feature>
<reference evidence="9 10" key="1">
    <citation type="submission" date="2019-07" db="EMBL/GenBank/DDBJ databases">
        <title>Genomes of Cafeteria roenbergensis.</title>
        <authorList>
            <person name="Fischer M.G."/>
            <person name="Hackl T."/>
            <person name="Roman M."/>
        </authorList>
    </citation>
    <scope>NUCLEOTIDE SEQUENCE [LARGE SCALE GENOMIC DNA]</scope>
    <source>
        <strain evidence="9 10">Cflag</strain>
    </source>
</reference>
<feature type="transmembrane region" description="Helical" evidence="7">
    <location>
        <begin position="555"/>
        <end position="582"/>
    </location>
</feature>
<evidence type="ECO:0000256" key="6">
    <source>
        <dbReference type="ARBA" id="ARBA00023136"/>
    </source>
</evidence>
<feature type="chain" id="PRO_5022943635" description="Transmembrane 9 superfamily member" evidence="8">
    <location>
        <begin position="16"/>
        <end position="592"/>
    </location>
</feature>
<protein>
    <recommendedName>
        <fullName evidence="7">Transmembrane 9 superfamily member</fullName>
    </recommendedName>
</protein>
<feature type="signal peptide" evidence="8">
    <location>
        <begin position="1"/>
        <end position="15"/>
    </location>
</feature>
<evidence type="ECO:0000256" key="3">
    <source>
        <dbReference type="ARBA" id="ARBA00022692"/>
    </source>
</evidence>
<dbReference type="GO" id="GO:0072657">
    <property type="term" value="P:protein localization to membrane"/>
    <property type="evidence" value="ECO:0007669"/>
    <property type="project" value="TreeGrafter"/>
</dbReference>
<sequence length="592" mass="64905">MRTALVVVALWGAHAFGDQKVTFALHDRVPLVANKVGPYTNPSETYSYYSLPFCAPDEVAHQGHNLGEYLSGDRKVLTPYDLRFRTNVDWAALCDAELDQAQVQQLANAIEEDYFFEFFLDGLPLWGFVGDSDETDPILADVSGEARHTYLYKHLHFSIAHNNGNIVGVNLTTDASSRELLKTDDPSGMSITFSYSSEWHAVDTPWEDRMTTFDERHQLPTPLEVHWLSIINSLVLVVLLTACLAIILLRIVNHDFAIAGEMESGEAIEDEISWKLLHADVFRLPSGLNLLTAFVGAGSHLFATTLIIIVAAVTGIIHVSRRGAVISSLVVVYTLTTAIGGFVSARLYRKLRGDAGHSWAWNILLSILVFPAVIGTAFVAANSTAFAHGSSQAVPFGTILLVLGGFVVIGVPLGVVGGAVGRRTLPYKPPARPSARARAIPSPPIWHSFPVQLFLAGFLPFSAISIELHFLFAAVWGHKVYTLFGILLIVFTLLTVVCASIVVGLVYFQLASEDYRWWWRSFLCGGMVGVFIFAYAVFFYHGHTDMTGLLQASFFFGYMASVAAAFFLMFGAVGFTAAFAFVHTIYGLSKSE</sequence>
<evidence type="ECO:0000256" key="1">
    <source>
        <dbReference type="ARBA" id="ARBA00004141"/>
    </source>
</evidence>
<evidence type="ECO:0000256" key="5">
    <source>
        <dbReference type="ARBA" id="ARBA00022989"/>
    </source>
</evidence>
<comment type="similarity">
    <text evidence="2 7">Belongs to the nonaspanin (TM9SF) (TC 9.A.2) family.</text>
</comment>
<feature type="transmembrane region" description="Helical" evidence="7">
    <location>
        <begin position="453"/>
        <end position="477"/>
    </location>
</feature>
<feature type="transmembrane region" description="Helical" evidence="7">
    <location>
        <begin position="483"/>
        <end position="510"/>
    </location>
</feature>
<dbReference type="InterPro" id="IPR004240">
    <property type="entry name" value="EMP70"/>
</dbReference>
<evidence type="ECO:0000313" key="9">
    <source>
        <dbReference type="EMBL" id="KAA0146718.1"/>
    </source>
</evidence>
<name>A0A5A8C1F1_CAFRO</name>
<keyword evidence="3 7" id="KW-0812">Transmembrane</keyword>
<dbReference type="AlphaFoldDB" id="A0A5A8C1F1"/>
<feature type="transmembrane region" description="Helical" evidence="7">
    <location>
        <begin position="359"/>
        <end position="381"/>
    </location>
</feature>
<organism evidence="9 10">
    <name type="scientific">Cafeteria roenbergensis</name>
    <name type="common">Marine flagellate</name>
    <dbReference type="NCBI Taxonomy" id="33653"/>
    <lineage>
        <taxon>Eukaryota</taxon>
        <taxon>Sar</taxon>
        <taxon>Stramenopiles</taxon>
        <taxon>Bigyra</taxon>
        <taxon>Opalozoa</taxon>
        <taxon>Bicosoecida</taxon>
        <taxon>Cafeteriaceae</taxon>
        <taxon>Cafeteria</taxon>
    </lineage>
</organism>
<dbReference type="Proteomes" id="UP000325113">
    <property type="component" value="Unassembled WGS sequence"/>
</dbReference>
<evidence type="ECO:0000313" key="10">
    <source>
        <dbReference type="Proteomes" id="UP000325113"/>
    </source>
</evidence>
<feature type="transmembrane region" description="Helical" evidence="7">
    <location>
        <begin position="522"/>
        <end position="543"/>
    </location>
</feature>
<keyword evidence="4 8" id="KW-0732">Signal</keyword>
<accession>A0A5A8C1F1</accession>
<evidence type="ECO:0000256" key="2">
    <source>
        <dbReference type="ARBA" id="ARBA00005227"/>
    </source>
</evidence>
<dbReference type="PANTHER" id="PTHR10766:SF177">
    <property type="entry name" value="TRANSMEMBRANE 9 SUPERFAMILY MEMBER 1"/>
    <property type="match status" value="1"/>
</dbReference>
<feature type="transmembrane region" description="Helical" evidence="7">
    <location>
        <begin position="290"/>
        <end position="317"/>
    </location>
</feature>
<evidence type="ECO:0000256" key="8">
    <source>
        <dbReference type="SAM" id="SignalP"/>
    </source>
</evidence>
<evidence type="ECO:0000256" key="4">
    <source>
        <dbReference type="ARBA" id="ARBA00022729"/>
    </source>
</evidence>
<comment type="subcellular location">
    <subcellularLocation>
        <location evidence="1">Membrane</location>
        <topology evidence="1">Multi-pass membrane protein</topology>
    </subcellularLocation>
</comment>
<dbReference type="Pfam" id="PF02990">
    <property type="entry name" value="EMP70"/>
    <property type="match status" value="1"/>
</dbReference>
<evidence type="ECO:0000256" key="7">
    <source>
        <dbReference type="RuleBase" id="RU363079"/>
    </source>
</evidence>
<gene>
    <name evidence="9" type="ORF">FNF31_07721</name>
</gene>